<reference evidence="3 4" key="1">
    <citation type="journal article" date="2013" name="J. Microbiol.">
        <title>Lysinibacillus chungkukjangi sp. nov., isolated from Chungkukjang, Korean fermented soybean food.</title>
        <authorList>
            <person name="Kim S.J."/>
            <person name="Jang Y.H."/>
            <person name="Hamada M."/>
            <person name="Ahn J.H."/>
            <person name="Weon H.Y."/>
            <person name="Suzuki K."/>
            <person name="Whang K.S."/>
            <person name="Kwon S.W."/>
        </authorList>
    </citation>
    <scope>NUCLEOTIDE SEQUENCE [LARGE SCALE GENOMIC DNA]</scope>
    <source>
        <strain evidence="3 4">MCCC 1A12701</strain>
    </source>
</reference>
<dbReference type="RefSeq" id="WP_124761367.1">
    <property type="nucleotide sequence ID" value="NZ_JAFBDY010000001.1"/>
</dbReference>
<dbReference type="FunFam" id="3.40.50.720:FF:000084">
    <property type="entry name" value="Short-chain dehydrogenase reductase"/>
    <property type="match status" value="1"/>
</dbReference>
<keyword evidence="4" id="KW-1185">Reference proteome</keyword>
<comment type="caution">
    <text evidence="3">The sequence shown here is derived from an EMBL/GenBank/DDBJ whole genome shotgun (WGS) entry which is preliminary data.</text>
</comment>
<dbReference type="PRINTS" id="PR00080">
    <property type="entry name" value="SDRFAMILY"/>
</dbReference>
<keyword evidence="2 3" id="KW-0560">Oxidoreductase</keyword>
<dbReference type="EMBL" id="RRCT01000001">
    <property type="protein sequence ID" value="RQW75982.1"/>
    <property type="molecule type" value="Genomic_DNA"/>
</dbReference>
<proteinExistence type="inferred from homology"/>
<evidence type="ECO:0000313" key="3">
    <source>
        <dbReference type="EMBL" id="RQW75982.1"/>
    </source>
</evidence>
<dbReference type="GO" id="GO:0047936">
    <property type="term" value="F:glucose 1-dehydrogenase [NAD(P)+] activity"/>
    <property type="evidence" value="ECO:0007669"/>
    <property type="project" value="UniProtKB-EC"/>
</dbReference>
<dbReference type="SUPFAM" id="SSF51735">
    <property type="entry name" value="NAD(P)-binding Rossmann-fold domains"/>
    <property type="match status" value="1"/>
</dbReference>
<protein>
    <submittedName>
        <fullName evidence="3">Glucose 1-dehydrogenase</fullName>
        <ecNumber evidence="3">1.1.1.47</ecNumber>
    </submittedName>
</protein>
<evidence type="ECO:0000256" key="1">
    <source>
        <dbReference type="ARBA" id="ARBA00006484"/>
    </source>
</evidence>
<dbReference type="Pfam" id="PF13561">
    <property type="entry name" value="adh_short_C2"/>
    <property type="match status" value="1"/>
</dbReference>
<dbReference type="EC" id="1.1.1.47" evidence="3"/>
<dbReference type="InterPro" id="IPR036291">
    <property type="entry name" value="NAD(P)-bd_dom_sf"/>
</dbReference>
<dbReference type="Gene3D" id="3.40.50.720">
    <property type="entry name" value="NAD(P)-binding Rossmann-like Domain"/>
    <property type="match status" value="1"/>
</dbReference>
<dbReference type="NCBIfam" id="NF005559">
    <property type="entry name" value="PRK07231.1"/>
    <property type="match status" value="1"/>
</dbReference>
<dbReference type="GO" id="GO:0008206">
    <property type="term" value="P:bile acid metabolic process"/>
    <property type="evidence" value="ECO:0007669"/>
    <property type="project" value="UniProtKB-ARBA"/>
</dbReference>
<evidence type="ECO:0000256" key="2">
    <source>
        <dbReference type="ARBA" id="ARBA00023002"/>
    </source>
</evidence>
<dbReference type="PRINTS" id="PR00081">
    <property type="entry name" value="GDHRDH"/>
</dbReference>
<accession>A0A3N9UU35</accession>
<name>A0A3N9UU35_9BACI</name>
<organism evidence="3 4">
    <name type="scientific">Lysinibacillus composti</name>
    <dbReference type="NCBI Taxonomy" id="720633"/>
    <lineage>
        <taxon>Bacteria</taxon>
        <taxon>Bacillati</taxon>
        <taxon>Bacillota</taxon>
        <taxon>Bacilli</taxon>
        <taxon>Bacillales</taxon>
        <taxon>Bacillaceae</taxon>
        <taxon>Lysinibacillus</taxon>
    </lineage>
</organism>
<dbReference type="PANTHER" id="PTHR42760:SF115">
    <property type="entry name" value="3-OXOACYL-[ACYL-CARRIER-PROTEIN] REDUCTASE FABG"/>
    <property type="match status" value="1"/>
</dbReference>
<dbReference type="OrthoDB" id="9803333at2"/>
<dbReference type="InterPro" id="IPR002347">
    <property type="entry name" value="SDR_fam"/>
</dbReference>
<comment type="similarity">
    <text evidence="1">Belongs to the short-chain dehydrogenases/reductases (SDR) family.</text>
</comment>
<sequence length="253" mass="27383">MNDEFEGKVVVVTGAGTGLGRWIAEGFAKAGAHTVITGINLDECMDVADGLQECRGKVIARQMDVTNLSEIKDTLQFVIDEFSRVDVLVNNAGLVWKRKALEVDESFFDQMNAVNVKGAFFVAQTFGAQMVQQQSGKIINITSAAGKLIRKGLANPIYNMNKGAINMMTKALAEEFSQYNVNVNAIGPGYFETGPVKERFVNPAVYETVIESTPLGKIGQANDIQGTALFLGSKLSDFITGQIIYVDGGRTIL</sequence>
<dbReference type="AlphaFoldDB" id="A0A3N9UU35"/>
<dbReference type="PANTHER" id="PTHR42760">
    <property type="entry name" value="SHORT-CHAIN DEHYDROGENASES/REDUCTASES FAMILY MEMBER"/>
    <property type="match status" value="1"/>
</dbReference>
<dbReference type="Proteomes" id="UP000274033">
    <property type="component" value="Unassembled WGS sequence"/>
</dbReference>
<evidence type="ECO:0000313" key="4">
    <source>
        <dbReference type="Proteomes" id="UP000274033"/>
    </source>
</evidence>
<gene>
    <name evidence="3" type="ORF">EBB45_00025</name>
</gene>